<comment type="caution">
    <text evidence="2">The sequence shown here is derived from an EMBL/GenBank/DDBJ whole genome shotgun (WGS) entry which is preliminary data.</text>
</comment>
<organism evidence="2 3">
    <name type="scientific">Smittium culicis</name>
    <dbReference type="NCBI Taxonomy" id="133412"/>
    <lineage>
        <taxon>Eukaryota</taxon>
        <taxon>Fungi</taxon>
        <taxon>Fungi incertae sedis</taxon>
        <taxon>Zoopagomycota</taxon>
        <taxon>Kickxellomycotina</taxon>
        <taxon>Harpellomycetes</taxon>
        <taxon>Harpellales</taxon>
        <taxon>Legeriomycetaceae</taxon>
        <taxon>Smittium</taxon>
    </lineage>
</organism>
<keyword evidence="3" id="KW-1185">Reference proteome</keyword>
<evidence type="ECO:0000259" key="1">
    <source>
        <dbReference type="Pfam" id="PF01676"/>
    </source>
</evidence>
<dbReference type="OrthoDB" id="1886626at2759"/>
<dbReference type="InterPro" id="IPR005995">
    <property type="entry name" value="Pgm_bpd_ind"/>
</dbReference>
<feature type="non-terminal residue" evidence="2">
    <location>
        <position position="81"/>
    </location>
</feature>
<gene>
    <name evidence="2" type="ORF">AYI69_g10319</name>
</gene>
<dbReference type="InterPro" id="IPR006124">
    <property type="entry name" value="Metalloenzyme"/>
</dbReference>
<dbReference type="Proteomes" id="UP000187429">
    <property type="component" value="Unassembled WGS sequence"/>
</dbReference>
<proteinExistence type="predicted"/>
<protein>
    <submittedName>
        <fullName evidence="2">2,3-bisphosphoglycerate-independent phosphoglycerate mutase</fullName>
    </submittedName>
</protein>
<reference evidence="3" key="1">
    <citation type="submission" date="2017-01" db="EMBL/GenBank/DDBJ databases">
        <authorList>
            <person name="Wang Y."/>
            <person name="White M."/>
            <person name="Kvist S."/>
            <person name="Moncalvo J.-M."/>
        </authorList>
    </citation>
    <scope>NUCLEOTIDE SEQUENCE [LARGE SCALE GENOMIC DNA]</scope>
    <source>
        <strain evidence="3">ID-206-W2</strain>
    </source>
</reference>
<feature type="domain" description="Metalloenzyme" evidence="1">
    <location>
        <begin position="7"/>
        <end position="73"/>
    </location>
</feature>
<dbReference type="GO" id="GO:0004619">
    <property type="term" value="F:phosphoglycerate mutase activity"/>
    <property type="evidence" value="ECO:0007669"/>
    <property type="project" value="InterPro"/>
</dbReference>
<dbReference type="GO" id="GO:0030145">
    <property type="term" value="F:manganese ion binding"/>
    <property type="evidence" value="ECO:0007669"/>
    <property type="project" value="TreeGrafter"/>
</dbReference>
<evidence type="ECO:0000313" key="2">
    <source>
        <dbReference type="EMBL" id="OMJ10250.1"/>
    </source>
</evidence>
<dbReference type="GO" id="GO:0006007">
    <property type="term" value="P:glucose catabolic process"/>
    <property type="evidence" value="ECO:0007669"/>
    <property type="project" value="InterPro"/>
</dbReference>
<dbReference type="InterPro" id="IPR017850">
    <property type="entry name" value="Alkaline_phosphatase_core_sf"/>
</dbReference>
<accession>A0A1R1X6N3</accession>
<dbReference type="Pfam" id="PF01676">
    <property type="entry name" value="Metalloenzyme"/>
    <property type="match status" value="1"/>
</dbReference>
<dbReference type="SUPFAM" id="SSF53649">
    <property type="entry name" value="Alkaline phosphatase-like"/>
    <property type="match status" value="1"/>
</dbReference>
<dbReference type="PANTHER" id="PTHR31637">
    <property type="entry name" value="2,3-BISPHOSPHOGLYCERATE-INDEPENDENT PHOSPHOGLYCERATE MUTASE"/>
    <property type="match status" value="1"/>
</dbReference>
<dbReference type="PANTHER" id="PTHR31637:SF0">
    <property type="entry name" value="2,3-BISPHOSPHOGLYCERATE-INDEPENDENT PHOSPHOGLYCERATE MUTASE"/>
    <property type="match status" value="1"/>
</dbReference>
<dbReference type="EMBL" id="LSSM01006693">
    <property type="protein sequence ID" value="OMJ10250.1"/>
    <property type="molecule type" value="Genomic_DNA"/>
</dbReference>
<sequence>MPVAKNRVCLIVIDGWGINPNSSDAGDAIRNAPTPYMDMLEKKYPYREILAHGNAVGLPEGLMGNSEVGHLNVGAGRVVFQ</sequence>
<name>A0A1R1X6N3_9FUNG</name>
<dbReference type="Gene3D" id="3.40.720.10">
    <property type="entry name" value="Alkaline Phosphatase, subunit A"/>
    <property type="match status" value="1"/>
</dbReference>
<evidence type="ECO:0000313" key="3">
    <source>
        <dbReference type="Proteomes" id="UP000187429"/>
    </source>
</evidence>
<dbReference type="AlphaFoldDB" id="A0A1R1X6N3"/>